<sequence length="359" mass="40798">MHYLLLNKDTVWLAFHCEQNEYMETAAQEDLWYTAQRPFGYTNLTDFLERRKAPKQRAHIAALLKEYGCDTLEGYLNVTHALSLNDTFWVRAADADLQWRDVSLYQNPFNEMISQAAFDGSVSSTSFSPTSPEFSTDGQYAKCWVREKDTIQLYKTGSVFGMEPVSEYLASQLAVLLCPGAAVYDLGFHHGELISKCALFTSERYGLAKAAVLTKDRTIAGFLRYFESIGSGDAFRRMCILDALILNTDRHSGNFGVLFENDTLQVQKMAPVFDNNRSLLFDLDNDQLKNTDWCIRHCSPRLGTDFIATARGLLTDSIRADLEKLRAFRFTGHPVLSIDPERLERLDSILQFQLDKILA</sequence>
<organism evidence="1 2">
    <name type="scientific">Faecalibacterium prausnitzii</name>
    <dbReference type="NCBI Taxonomy" id="853"/>
    <lineage>
        <taxon>Bacteria</taxon>
        <taxon>Bacillati</taxon>
        <taxon>Bacillota</taxon>
        <taxon>Clostridia</taxon>
        <taxon>Eubacteriales</taxon>
        <taxon>Oscillospiraceae</taxon>
        <taxon>Faecalibacterium</taxon>
    </lineage>
</organism>
<protein>
    <recommendedName>
        <fullName evidence="3">HipA protein</fullName>
    </recommendedName>
</protein>
<gene>
    <name evidence="1" type="ORF">ERS852582_00933</name>
</gene>
<dbReference type="OrthoDB" id="9812605at2"/>
<dbReference type="Gene3D" id="1.10.1070.20">
    <property type="match status" value="1"/>
</dbReference>
<evidence type="ECO:0008006" key="3">
    <source>
        <dbReference type="Google" id="ProtNLM"/>
    </source>
</evidence>
<dbReference type="Proteomes" id="UP000095649">
    <property type="component" value="Unassembled WGS sequence"/>
</dbReference>
<dbReference type="AlphaFoldDB" id="A0A173SA84"/>
<dbReference type="EMBL" id="CYXN01000004">
    <property type="protein sequence ID" value="CUM87414.1"/>
    <property type="molecule type" value="Genomic_DNA"/>
</dbReference>
<accession>A0A173SA84</accession>
<dbReference type="RefSeq" id="WP_055185540.1">
    <property type="nucleotide sequence ID" value="NZ_CYXN01000004.1"/>
</dbReference>
<evidence type="ECO:0000313" key="1">
    <source>
        <dbReference type="EMBL" id="CUM87414.1"/>
    </source>
</evidence>
<name>A0A173SA84_9FIRM</name>
<proteinExistence type="predicted"/>
<evidence type="ECO:0000313" key="2">
    <source>
        <dbReference type="Proteomes" id="UP000095649"/>
    </source>
</evidence>
<reference evidence="1 2" key="1">
    <citation type="submission" date="2015-09" db="EMBL/GenBank/DDBJ databases">
        <authorList>
            <consortium name="Pathogen Informatics"/>
        </authorList>
    </citation>
    <scope>NUCLEOTIDE SEQUENCE [LARGE SCALE GENOMIC DNA]</scope>
    <source>
        <strain evidence="1 2">2789STDY5834970</strain>
    </source>
</reference>